<evidence type="ECO:0000313" key="12">
    <source>
        <dbReference type="Proteomes" id="UP000585614"/>
    </source>
</evidence>
<reference evidence="11 12" key="1">
    <citation type="journal article" date="2020" name="Nature">
        <title>Six reference-quality genomes reveal evolution of bat adaptations.</title>
        <authorList>
            <person name="Jebb D."/>
            <person name="Huang Z."/>
            <person name="Pippel M."/>
            <person name="Hughes G.M."/>
            <person name="Lavrichenko K."/>
            <person name="Devanna P."/>
            <person name="Winkler S."/>
            <person name="Jermiin L.S."/>
            <person name="Skirmuntt E.C."/>
            <person name="Katzourakis A."/>
            <person name="Burkitt-Gray L."/>
            <person name="Ray D.A."/>
            <person name="Sullivan K.A.M."/>
            <person name="Roscito J.G."/>
            <person name="Kirilenko B.M."/>
            <person name="Davalos L.M."/>
            <person name="Corthals A.P."/>
            <person name="Power M.L."/>
            <person name="Jones G."/>
            <person name="Ransome R.D."/>
            <person name="Dechmann D.K.N."/>
            <person name="Locatelli A.G."/>
            <person name="Puechmaille S.J."/>
            <person name="Fedrigo O."/>
            <person name="Jarvis E.D."/>
            <person name="Hiller M."/>
            <person name="Vernes S.C."/>
            <person name="Myers E.W."/>
            <person name="Teeling E.C."/>
        </authorList>
    </citation>
    <scope>NUCLEOTIDE SEQUENCE [LARGE SCALE GENOMIC DNA]</scope>
    <source>
        <strain evidence="11">MRhiFer1</strain>
        <tissue evidence="11">Lung</tissue>
    </source>
</reference>
<accession>A0A7J7WQ30</accession>
<dbReference type="AlphaFoldDB" id="A0A7J7WQ30"/>
<evidence type="ECO:0000256" key="2">
    <source>
        <dbReference type="ARBA" id="ARBA00007738"/>
    </source>
</evidence>
<evidence type="ECO:0000256" key="8">
    <source>
        <dbReference type="ARBA" id="ARBA00023163"/>
    </source>
</evidence>
<evidence type="ECO:0000256" key="9">
    <source>
        <dbReference type="ARBA" id="ARBA00023242"/>
    </source>
</evidence>
<dbReference type="GO" id="GO:0005634">
    <property type="term" value="C:nucleus"/>
    <property type="evidence" value="ECO:0007669"/>
    <property type="project" value="UniProtKB-SubCell"/>
</dbReference>
<evidence type="ECO:0000313" key="11">
    <source>
        <dbReference type="EMBL" id="KAF6339451.1"/>
    </source>
</evidence>
<proteinExistence type="inferred from homology"/>
<comment type="caution">
    <text evidence="11">The sequence shown here is derived from an EMBL/GenBank/DDBJ whole genome shotgun (WGS) entry which is preliminary data.</text>
</comment>
<keyword evidence="4" id="KW-0678">Repressor</keyword>
<protein>
    <recommendedName>
        <fullName evidence="3">histone deacetylase</fullName>
        <ecNumber evidence="3">3.5.1.98</ecNumber>
    </recommendedName>
</protein>
<evidence type="ECO:0000256" key="7">
    <source>
        <dbReference type="ARBA" id="ARBA00023015"/>
    </source>
</evidence>
<dbReference type="GO" id="GO:0141221">
    <property type="term" value="F:histone deacetylase activity, hydrolytic mechanism"/>
    <property type="evidence" value="ECO:0007669"/>
    <property type="project" value="UniProtKB-EC"/>
</dbReference>
<evidence type="ECO:0000256" key="5">
    <source>
        <dbReference type="ARBA" id="ARBA00022801"/>
    </source>
</evidence>
<feature type="compositionally biased region" description="Basic and acidic residues" evidence="10">
    <location>
        <begin position="167"/>
        <end position="181"/>
    </location>
</feature>
<dbReference type="EMBL" id="JACAGC010000010">
    <property type="protein sequence ID" value="KAF6339451.1"/>
    <property type="molecule type" value="Genomic_DNA"/>
</dbReference>
<keyword evidence="9" id="KW-0539">Nucleus</keyword>
<keyword evidence="8" id="KW-0804">Transcription</keyword>
<evidence type="ECO:0000256" key="10">
    <source>
        <dbReference type="SAM" id="MobiDB-lite"/>
    </source>
</evidence>
<evidence type="ECO:0000256" key="1">
    <source>
        <dbReference type="ARBA" id="ARBA00004123"/>
    </source>
</evidence>
<evidence type="ECO:0000256" key="6">
    <source>
        <dbReference type="ARBA" id="ARBA00022853"/>
    </source>
</evidence>
<comment type="similarity">
    <text evidence="2">Belongs to the histone deacetylase family. HD type 2 subfamily.</text>
</comment>
<dbReference type="Proteomes" id="UP000585614">
    <property type="component" value="Unassembled WGS sequence"/>
</dbReference>
<evidence type="ECO:0000256" key="3">
    <source>
        <dbReference type="ARBA" id="ARBA00012111"/>
    </source>
</evidence>
<feature type="region of interest" description="Disordered" evidence="10">
    <location>
        <begin position="136"/>
        <end position="224"/>
    </location>
</feature>
<feature type="compositionally biased region" description="Low complexity" evidence="10">
    <location>
        <begin position="197"/>
        <end position="212"/>
    </location>
</feature>
<comment type="subcellular location">
    <subcellularLocation>
        <location evidence="1">Nucleus</location>
    </subcellularLocation>
</comment>
<dbReference type="PANTHER" id="PTHR45364">
    <property type="entry name" value="HISTONE DEACETYLASE 9-RELATED"/>
    <property type="match status" value="1"/>
</dbReference>
<organism evidence="11 12">
    <name type="scientific">Rhinolophus ferrumequinum</name>
    <name type="common">Greater horseshoe bat</name>
    <dbReference type="NCBI Taxonomy" id="59479"/>
    <lineage>
        <taxon>Eukaryota</taxon>
        <taxon>Metazoa</taxon>
        <taxon>Chordata</taxon>
        <taxon>Craniata</taxon>
        <taxon>Vertebrata</taxon>
        <taxon>Euteleostomi</taxon>
        <taxon>Mammalia</taxon>
        <taxon>Eutheria</taxon>
        <taxon>Laurasiatheria</taxon>
        <taxon>Chiroptera</taxon>
        <taxon>Yinpterochiroptera</taxon>
        <taxon>Rhinolophoidea</taxon>
        <taxon>Rhinolophidae</taxon>
        <taxon>Rhinolophinae</taxon>
        <taxon>Rhinolophus</taxon>
    </lineage>
</organism>
<dbReference type="PANTHER" id="PTHR45364:SF13">
    <property type="entry name" value="HISTONE DEACETYLASE"/>
    <property type="match status" value="1"/>
</dbReference>
<name>A0A7J7WQ30_RHIFE</name>
<dbReference type="EC" id="3.5.1.98" evidence="3"/>
<keyword evidence="6" id="KW-0156">Chromatin regulator</keyword>
<sequence length="224" mass="24759">MDLRVGQRPPVEPPPEPALLALQHPQHLHHHLFLAGLQQQRSVEPMRLSMDTPMPELPVGQQEQELRQLLNKDKSKRSAVASSVVKQKLAEVILKKQQAALERTVHPSSPSIPYRTLEPLETEGAARSMLSSFLPPVPSLPSDPPEHFPLRKTVSEPNLKLRYKPKKSLERRKNPLLRKESAPPSLRRRTAETLGDSSPSSSSTPASGCSSPNDSEHGPNPVLG</sequence>
<keyword evidence="5" id="KW-0378">Hydrolase</keyword>
<keyword evidence="7" id="KW-0805">Transcription regulation</keyword>
<evidence type="ECO:0000256" key="4">
    <source>
        <dbReference type="ARBA" id="ARBA00022491"/>
    </source>
</evidence>
<gene>
    <name evidence="11" type="ORF">mRhiFer1_006249</name>
</gene>